<evidence type="ECO:0000256" key="5">
    <source>
        <dbReference type="ARBA" id="ARBA00023242"/>
    </source>
</evidence>
<evidence type="ECO:0000256" key="6">
    <source>
        <dbReference type="PROSITE-ProRule" id="PRU00108"/>
    </source>
</evidence>
<keyword evidence="3 6" id="KW-0238">DNA-binding</keyword>
<dbReference type="PROSITE" id="PS00027">
    <property type="entry name" value="HOMEOBOX_1"/>
    <property type="match status" value="1"/>
</dbReference>
<dbReference type="GO" id="GO:0043009">
    <property type="term" value="P:chordate embryonic development"/>
    <property type="evidence" value="ECO:0007669"/>
    <property type="project" value="UniProtKB-ARBA"/>
</dbReference>
<proteinExistence type="inferred from homology"/>
<dbReference type="CDD" id="cd00086">
    <property type="entry name" value="homeodomain"/>
    <property type="match status" value="1"/>
</dbReference>
<dbReference type="GO" id="GO:0048598">
    <property type="term" value="P:embryonic morphogenesis"/>
    <property type="evidence" value="ECO:0007669"/>
    <property type="project" value="UniProtKB-ARBA"/>
</dbReference>
<keyword evidence="9" id="KW-0472">Membrane</keyword>
<dbReference type="InterPro" id="IPR017970">
    <property type="entry name" value="Homeobox_CS"/>
</dbReference>
<dbReference type="FunFam" id="1.10.10.60:FF:000266">
    <property type="entry name" value="Distal-less homeobox 4a"/>
    <property type="match status" value="1"/>
</dbReference>
<dbReference type="EMBL" id="JAGEUA010000003">
    <property type="protein sequence ID" value="KAL0993617.1"/>
    <property type="molecule type" value="Genomic_DNA"/>
</dbReference>
<dbReference type="PRINTS" id="PR00024">
    <property type="entry name" value="HOMEOBOX"/>
</dbReference>
<feature type="DNA-binding region" description="Homeobox" evidence="6">
    <location>
        <begin position="221"/>
        <end position="280"/>
    </location>
</feature>
<dbReference type="InterPro" id="IPR001356">
    <property type="entry name" value="HD"/>
</dbReference>
<comment type="similarity">
    <text evidence="1">Belongs to the distal-less homeobox family.</text>
</comment>
<dbReference type="InterPro" id="IPR050460">
    <property type="entry name" value="Distal-less_Homeobox_TF"/>
</dbReference>
<dbReference type="Gene3D" id="1.10.10.60">
    <property type="entry name" value="Homeodomain-like"/>
    <property type="match status" value="1"/>
</dbReference>
<evidence type="ECO:0000313" key="12">
    <source>
        <dbReference type="Proteomes" id="UP001557470"/>
    </source>
</evidence>
<evidence type="ECO:0000256" key="1">
    <source>
        <dbReference type="ARBA" id="ARBA00007916"/>
    </source>
</evidence>
<evidence type="ECO:0000256" key="2">
    <source>
        <dbReference type="ARBA" id="ARBA00022473"/>
    </source>
</evidence>
<evidence type="ECO:0000313" key="11">
    <source>
        <dbReference type="EMBL" id="KAL0993617.1"/>
    </source>
</evidence>
<dbReference type="PANTHER" id="PTHR24327:SF86">
    <property type="entry name" value="DISTAL-LESS HOMEOBOX 4"/>
    <property type="match status" value="1"/>
</dbReference>
<accession>A0ABD0X6Y6</accession>
<feature type="transmembrane region" description="Helical" evidence="9">
    <location>
        <begin position="45"/>
        <end position="65"/>
    </location>
</feature>
<dbReference type="InterPro" id="IPR000047">
    <property type="entry name" value="HTH_motif"/>
</dbReference>
<keyword evidence="4 6" id="KW-0371">Homeobox</keyword>
<keyword evidence="9" id="KW-0812">Transmembrane</keyword>
<dbReference type="InterPro" id="IPR020479">
    <property type="entry name" value="HD_metazoa"/>
</dbReference>
<evidence type="ECO:0000256" key="7">
    <source>
        <dbReference type="RuleBase" id="RU000682"/>
    </source>
</evidence>
<dbReference type="Pfam" id="PF00046">
    <property type="entry name" value="Homeodomain"/>
    <property type="match status" value="1"/>
</dbReference>
<comment type="caution">
    <text evidence="11">The sequence shown here is derived from an EMBL/GenBank/DDBJ whole genome shotgun (WGS) entry which is preliminary data.</text>
</comment>
<keyword evidence="9" id="KW-1133">Transmembrane helix</keyword>
<dbReference type="GO" id="GO:0048731">
    <property type="term" value="P:system development"/>
    <property type="evidence" value="ECO:0007669"/>
    <property type="project" value="UniProtKB-ARBA"/>
</dbReference>
<dbReference type="SUPFAM" id="SSF46689">
    <property type="entry name" value="Homeodomain-like"/>
    <property type="match status" value="1"/>
</dbReference>
<organism evidence="11 12">
    <name type="scientific">Umbra pygmaea</name>
    <name type="common">Eastern mudminnow</name>
    <dbReference type="NCBI Taxonomy" id="75934"/>
    <lineage>
        <taxon>Eukaryota</taxon>
        <taxon>Metazoa</taxon>
        <taxon>Chordata</taxon>
        <taxon>Craniata</taxon>
        <taxon>Vertebrata</taxon>
        <taxon>Euteleostomi</taxon>
        <taxon>Actinopterygii</taxon>
        <taxon>Neopterygii</taxon>
        <taxon>Teleostei</taxon>
        <taxon>Protacanthopterygii</taxon>
        <taxon>Esociformes</taxon>
        <taxon>Umbridae</taxon>
        <taxon>Umbra</taxon>
    </lineage>
</organism>
<feature type="region of interest" description="Disordered" evidence="8">
    <location>
        <begin position="278"/>
        <end position="313"/>
    </location>
</feature>
<dbReference type="InterPro" id="IPR009057">
    <property type="entry name" value="Homeodomain-like_sf"/>
</dbReference>
<dbReference type="GO" id="GO:0005634">
    <property type="term" value="C:nucleus"/>
    <property type="evidence" value="ECO:0007669"/>
    <property type="project" value="UniProtKB-SubCell"/>
</dbReference>
<evidence type="ECO:0000256" key="9">
    <source>
        <dbReference type="SAM" id="Phobius"/>
    </source>
</evidence>
<reference evidence="11 12" key="1">
    <citation type="submission" date="2024-06" db="EMBL/GenBank/DDBJ databases">
        <authorList>
            <person name="Pan Q."/>
            <person name="Wen M."/>
            <person name="Jouanno E."/>
            <person name="Zahm M."/>
            <person name="Klopp C."/>
            <person name="Cabau C."/>
            <person name="Louis A."/>
            <person name="Berthelot C."/>
            <person name="Parey E."/>
            <person name="Roest Crollius H."/>
            <person name="Montfort J."/>
            <person name="Robinson-Rechavi M."/>
            <person name="Bouchez O."/>
            <person name="Lampietro C."/>
            <person name="Lopez Roques C."/>
            <person name="Donnadieu C."/>
            <person name="Postlethwait J."/>
            <person name="Bobe J."/>
            <person name="Verreycken H."/>
            <person name="Guiguen Y."/>
        </authorList>
    </citation>
    <scope>NUCLEOTIDE SEQUENCE [LARGE SCALE GENOMIC DNA]</scope>
    <source>
        <strain evidence="11">Up_M1</strain>
        <tissue evidence="11">Testis</tissue>
    </source>
</reference>
<evidence type="ECO:0000259" key="10">
    <source>
        <dbReference type="PROSITE" id="PS50071"/>
    </source>
</evidence>
<sequence>MPSEVTTRPIHMHKVFRETVHVFLCSRDDTNKGLYNLGFWERRRILGNTLVAFSGATLVFFGFLLAGNASFTFVALYAALVCASCLWTPRSMMTMSSMSDSLVSADPSKSAFLEFGQGYPGHQQHSPGLSHNHYSVHGLHPVGHSQHDSPFSSSASSYGRPLGYPYHGTVSAHHPSAYLPYQHSSQNNGLGHSRIEETELEKTTTVIENGEIRLNGKGKKIRKPRTIYSSLQLQALNQRFQQTQYLALPERADLAAKLGLTQTQVKIWFQNKRSKYKKIMKHGPGGPEGEHLHPGSSGSPCSPGMPPLWDVSMANKGTSMHSGGYMNNFGHWYPSHHQESMPRTQMM</sequence>
<evidence type="ECO:0000256" key="8">
    <source>
        <dbReference type="SAM" id="MobiDB-lite"/>
    </source>
</evidence>
<keyword evidence="2" id="KW-0217">Developmental protein</keyword>
<dbReference type="Proteomes" id="UP001557470">
    <property type="component" value="Unassembled WGS sequence"/>
</dbReference>
<dbReference type="PRINTS" id="PR00031">
    <property type="entry name" value="HTHREPRESSR"/>
</dbReference>
<feature type="transmembrane region" description="Helical" evidence="9">
    <location>
        <begin position="71"/>
        <end position="89"/>
    </location>
</feature>
<dbReference type="PROSITE" id="PS50071">
    <property type="entry name" value="HOMEOBOX_2"/>
    <property type="match status" value="1"/>
</dbReference>
<evidence type="ECO:0000256" key="3">
    <source>
        <dbReference type="ARBA" id="ARBA00023125"/>
    </source>
</evidence>
<feature type="domain" description="Homeobox" evidence="10">
    <location>
        <begin position="219"/>
        <end position="279"/>
    </location>
</feature>
<keyword evidence="12" id="KW-1185">Reference proteome</keyword>
<dbReference type="GO" id="GO:0003677">
    <property type="term" value="F:DNA binding"/>
    <property type="evidence" value="ECO:0007669"/>
    <property type="project" value="UniProtKB-UniRule"/>
</dbReference>
<comment type="subcellular location">
    <subcellularLocation>
        <location evidence="6 7">Nucleus</location>
    </subcellularLocation>
</comment>
<gene>
    <name evidence="11" type="ORF">UPYG_G00110580</name>
</gene>
<dbReference type="AlphaFoldDB" id="A0ABD0X6Y6"/>
<name>A0ABD0X6Y6_UMBPY</name>
<keyword evidence="5 6" id="KW-0539">Nucleus</keyword>
<evidence type="ECO:0000256" key="4">
    <source>
        <dbReference type="ARBA" id="ARBA00023155"/>
    </source>
</evidence>
<dbReference type="SMART" id="SM00389">
    <property type="entry name" value="HOX"/>
    <property type="match status" value="1"/>
</dbReference>
<protein>
    <recommendedName>
        <fullName evidence="10">Homeobox domain-containing protein</fullName>
    </recommendedName>
</protein>
<dbReference type="PANTHER" id="PTHR24327">
    <property type="entry name" value="HOMEOBOX PROTEIN"/>
    <property type="match status" value="1"/>
</dbReference>